<sequence>MKRFYQIIGRINLPYHHVVVVAAHSISLMVGTLKTQPHNPFDSSSTFKTHENENSLKHHHEKVVHEEMSQVPASWEPNSDANLSAGLEHEKSLDNMQIRREDSGMNGIAPLSNSVPAWFSQPSSKKLPNIDVCRDSESADDIDDRNKMEKSEDGLGSNASHPRDVSSNGGAVVPRSCDHVPQPGEEPCPIDQWLIVPDKSKYVDQQTLKLQENPEDVPTGGFLFQASFLRRAPLFFD</sequence>
<feature type="compositionally biased region" description="Polar residues" evidence="1">
    <location>
        <begin position="157"/>
        <end position="169"/>
    </location>
</feature>
<dbReference type="EMBL" id="JAMSHJ010000005">
    <property type="protein sequence ID" value="KAI5411635.1"/>
    <property type="molecule type" value="Genomic_DNA"/>
</dbReference>
<protein>
    <recommendedName>
        <fullName evidence="2">MCM OB domain-containing protein</fullName>
    </recommendedName>
</protein>
<evidence type="ECO:0000259" key="2">
    <source>
        <dbReference type="Pfam" id="PF17207"/>
    </source>
</evidence>
<keyword evidence="4" id="KW-1185">Reference proteome</keyword>
<reference evidence="3 4" key="1">
    <citation type="journal article" date="2022" name="Nat. Genet.">
        <title>Improved pea reference genome and pan-genome highlight genomic features and evolutionary characteristics.</title>
        <authorList>
            <person name="Yang T."/>
            <person name="Liu R."/>
            <person name="Luo Y."/>
            <person name="Hu S."/>
            <person name="Wang D."/>
            <person name="Wang C."/>
            <person name="Pandey M.K."/>
            <person name="Ge S."/>
            <person name="Xu Q."/>
            <person name="Li N."/>
            <person name="Li G."/>
            <person name="Huang Y."/>
            <person name="Saxena R.K."/>
            <person name="Ji Y."/>
            <person name="Li M."/>
            <person name="Yan X."/>
            <person name="He Y."/>
            <person name="Liu Y."/>
            <person name="Wang X."/>
            <person name="Xiang C."/>
            <person name="Varshney R.K."/>
            <person name="Ding H."/>
            <person name="Gao S."/>
            <person name="Zong X."/>
        </authorList>
    </citation>
    <scope>NUCLEOTIDE SEQUENCE [LARGE SCALE GENOMIC DNA]</scope>
    <source>
        <strain evidence="3 4">cv. Zhongwan 6</strain>
    </source>
</reference>
<dbReference type="InterPro" id="IPR012340">
    <property type="entry name" value="NA-bd_OB-fold"/>
</dbReference>
<comment type="caution">
    <text evidence="3">The sequence shown here is derived from an EMBL/GenBank/DDBJ whole genome shotgun (WGS) entry which is preliminary data.</text>
</comment>
<dbReference type="Gramene" id="Psat05G0663700-T1">
    <property type="protein sequence ID" value="KAI5411635.1"/>
    <property type="gene ID" value="KIW84_056637"/>
</dbReference>
<gene>
    <name evidence="3" type="ORF">KIW84_056637</name>
</gene>
<feature type="domain" description="MCM OB" evidence="2">
    <location>
        <begin position="167"/>
        <end position="220"/>
    </location>
</feature>
<organism evidence="3 4">
    <name type="scientific">Pisum sativum</name>
    <name type="common">Garden pea</name>
    <name type="synonym">Lathyrus oleraceus</name>
    <dbReference type="NCBI Taxonomy" id="3888"/>
    <lineage>
        <taxon>Eukaryota</taxon>
        <taxon>Viridiplantae</taxon>
        <taxon>Streptophyta</taxon>
        <taxon>Embryophyta</taxon>
        <taxon>Tracheophyta</taxon>
        <taxon>Spermatophyta</taxon>
        <taxon>Magnoliopsida</taxon>
        <taxon>eudicotyledons</taxon>
        <taxon>Gunneridae</taxon>
        <taxon>Pentapetalae</taxon>
        <taxon>rosids</taxon>
        <taxon>fabids</taxon>
        <taxon>Fabales</taxon>
        <taxon>Fabaceae</taxon>
        <taxon>Papilionoideae</taxon>
        <taxon>50 kb inversion clade</taxon>
        <taxon>NPAAA clade</taxon>
        <taxon>Hologalegina</taxon>
        <taxon>IRL clade</taxon>
        <taxon>Fabeae</taxon>
        <taxon>Lathyrus</taxon>
    </lineage>
</organism>
<evidence type="ECO:0000313" key="3">
    <source>
        <dbReference type="EMBL" id="KAI5411635.1"/>
    </source>
</evidence>
<dbReference type="Proteomes" id="UP001058974">
    <property type="component" value="Chromosome 5"/>
</dbReference>
<dbReference type="Pfam" id="PF17207">
    <property type="entry name" value="MCM_OB"/>
    <property type="match status" value="1"/>
</dbReference>
<evidence type="ECO:0000313" key="4">
    <source>
        <dbReference type="Proteomes" id="UP001058974"/>
    </source>
</evidence>
<feature type="compositionally biased region" description="Basic and acidic residues" evidence="1">
    <location>
        <begin position="144"/>
        <end position="153"/>
    </location>
</feature>
<dbReference type="SUPFAM" id="SSF50249">
    <property type="entry name" value="Nucleic acid-binding proteins"/>
    <property type="match status" value="1"/>
</dbReference>
<feature type="region of interest" description="Disordered" evidence="1">
    <location>
        <begin position="114"/>
        <end position="190"/>
    </location>
</feature>
<feature type="compositionally biased region" description="Polar residues" evidence="1">
    <location>
        <begin position="114"/>
        <end position="126"/>
    </location>
</feature>
<dbReference type="InterPro" id="IPR033762">
    <property type="entry name" value="MCM_OB"/>
</dbReference>
<accession>A0A9D5AMU9</accession>
<proteinExistence type="predicted"/>
<evidence type="ECO:0000256" key="1">
    <source>
        <dbReference type="SAM" id="MobiDB-lite"/>
    </source>
</evidence>
<dbReference type="AlphaFoldDB" id="A0A9D5AMU9"/>
<name>A0A9D5AMU9_PEA</name>